<dbReference type="GO" id="GO:0003723">
    <property type="term" value="F:RNA binding"/>
    <property type="evidence" value="ECO:0007669"/>
    <property type="project" value="UniProtKB-KW"/>
</dbReference>
<evidence type="ECO:0000313" key="7">
    <source>
        <dbReference type="Proteomes" id="UP000243217"/>
    </source>
</evidence>
<dbReference type="SMART" id="SM00652">
    <property type="entry name" value="eIF1a"/>
    <property type="match status" value="1"/>
</dbReference>
<evidence type="ECO:0000256" key="1">
    <source>
        <dbReference type="ARBA" id="ARBA00007340"/>
    </source>
</evidence>
<dbReference type="OrthoDB" id="1738325at2759"/>
<dbReference type="Proteomes" id="UP000243217">
    <property type="component" value="Unassembled WGS sequence"/>
</dbReference>
<comment type="similarity">
    <text evidence="1">Belongs to the EIF1AD family.</text>
</comment>
<dbReference type="SUPFAM" id="SSF50249">
    <property type="entry name" value="Nucleic acid-binding proteins"/>
    <property type="match status" value="1"/>
</dbReference>
<sequence length="195" mass="21899">MSGAGRKSGYRKGVTQDVLYGEPEPEAGECIVQVKALRGGNLFEVATPSGDTGLAMLPTKYRKLIWIRRNDFLIVSGVADKKAGAVNFSVEHILYKDQIKNLKAKKLWPDVFVEEETKREYEASALPEKMEQLHVKAPGKVDKFGNTIEDADQDESDEESEEEEEEASHHLMFVNRNRMGGHYAYADDSDESDED</sequence>
<dbReference type="EMBL" id="JNBS01000317">
    <property type="protein sequence ID" value="OQS06673.1"/>
    <property type="molecule type" value="Genomic_DNA"/>
</dbReference>
<gene>
    <name evidence="6" type="ORF">THRCLA_01300</name>
</gene>
<evidence type="ECO:0000256" key="2">
    <source>
        <dbReference type="ARBA" id="ARBA00022884"/>
    </source>
</evidence>
<accession>A0A1W0A8Q4</accession>
<dbReference type="AlphaFoldDB" id="A0A1W0A8Q4"/>
<keyword evidence="2" id="KW-0694">RNA-binding</keyword>
<protein>
    <recommendedName>
        <fullName evidence="5">S1-like domain-containing protein</fullName>
    </recommendedName>
</protein>
<evidence type="ECO:0000259" key="5">
    <source>
        <dbReference type="PROSITE" id="PS50832"/>
    </source>
</evidence>
<dbReference type="STRING" id="74557.A0A1W0A8Q4"/>
<dbReference type="InterPro" id="IPR006196">
    <property type="entry name" value="RNA-binding_domain_S1_IF1"/>
</dbReference>
<dbReference type="GO" id="GO:0003743">
    <property type="term" value="F:translation initiation factor activity"/>
    <property type="evidence" value="ECO:0007669"/>
    <property type="project" value="UniProtKB-UniRule"/>
</dbReference>
<dbReference type="InterPro" id="IPR039294">
    <property type="entry name" value="EIF1AD"/>
</dbReference>
<feature type="compositionally biased region" description="Acidic residues" evidence="4">
    <location>
        <begin position="149"/>
        <end position="166"/>
    </location>
</feature>
<comment type="caution">
    <text evidence="6">The sequence shown here is derived from an EMBL/GenBank/DDBJ whole genome shotgun (WGS) entry which is preliminary data.</text>
</comment>
<evidence type="ECO:0000256" key="4">
    <source>
        <dbReference type="SAM" id="MobiDB-lite"/>
    </source>
</evidence>
<feature type="region of interest" description="Disordered" evidence="4">
    <location>
        <begin position="141"/>
        <end position="175"/>
    </location>
</feature>
<dbReference type="InterPro" id="IPR001253">
    <property type="entry name" value="TIF_eIF-1A"/>
</dbReference>
<name>A0A1W0A8Q4_9STRA</name>
<proteinExistence type="inferred from homology"/>
<dbReference type="InterPro" id="IPR012340">
    <property type="entry name" value="NA-bd_OB-fold"/>
</dbReference>
<dbReference type="Pfam" id="PF01176">
    <property type="entry name" value="eIF-1a"/>
    <property type="match status" value="1"/>
</dbReference>
<keyword evidence="3" id="KW-0396">Initiation factor</keyword>
<organism evidence="6 7">
    <name type="scientific">Thraustotheca clavata</name>
    <dbReference type="NCBI Taxonomy" id="74557"/>
    <lineage>
        <taxon>Eukaryota</taxon>
        <taxon>Sar</taxon>
        <taxon>Stramenopiles</taxon>
        <taxon>Oomycota</taxon>
        <taxon>Saprolegniomycetes</taxon>
        <taxon>Saprolegniales</taxon>
        <taxon>Achlyaceae</taxon>
        <taxon>Thraustotheca</taxon>
    </lineage>
</organism>
<dbReference type="PROSITE" id="PS50832">
    <property type="entry name" value="S1_IF1_TYPE"/>
    <property type="match status" value="1"/>
</dbReference>
<keyword evidence="7" id="KW-1185">Reference proteome</keyword>
<evidence type="ECO:0000313" key="6">
    <source>
        <dbReference type="EMBL" id="OQS06673.1"/>
    </source>
</evidence>
<dbReference type="Gene3D" id="2.40.50.140">
    <property type="entry name" value="Nucleic acid-binding proteins"/>
    <property type="match status" value="1"/>
</dbReference>
<keyword evidence="3" id="KW-0648">Protein biosynthesis</keyword>
<feature type="domain" description="S1-like" evidence="5">
    <location>
        <begin position="23"/>
        <end position="98"/>
    </location>
</feature>
<dbReference type="PANTHER" id="PTHR21641:SF0">
    <property type="entry name" value="RNA-BINDING PROTEIN EIF1AD-RELATED"/>
    <property type="match status" value="1"/>
</dbReference>
<dbReference type="PANTHER" id="PTHR21641">
    <property type="entry name" value="TRANSLATION INITIATION FACTOR-RELATED"/>
    <property type="match status" value="1"/>
</dbReference>
<dbReference type="GO" id="GO:0005634">
    <property type="term" value="C:nucleus"/>
    <property type="evidence" value="ECO:0007669"/>
    <property type="project" value="TreeGrafter"/>
</dbReference>
<reference evidence="6 7" key="1">
    <citation type="journal article" date="2014" name="Genome Biol. Evol.">
        <title>The secreted proteins of Achlya hypogyna and Thraustotheca clavata identify the ancestral oomycete secretome and reveal gene acquisitions by horizontal gene transfer.</title>
        <authorList>
            <person name="Misner I."/>
            <person name="Blouin N."/>
            <person name="Leonard G."/>
            <person name="Richards T.A."/>
            <person name="Lane C.E."/>
        </authorList>
    </citation>
    <scope>NUCLEOTIDE SEQUENCE [LARGE SCALE GENOMIC DNA]</scope>
    <source>
        <strain evidence="6 7">ATCC 34112</strain>
    </source>
</reference>
<evidence type="ECO:0000256" key="3">
    <source>
        <dbReference type="PROSITE-ProRule" id="PRU00181"/>
    </source>
</evidence>